<dbReference type="RefSeq" id="WP_087928212.1">
    <property type="nucleotide sequence ID" value="NZ_CP021744.1"/>
</dbReference>
<reference evidence="2 3" key="1">
    <citation type="submission" date="2017-06" db="EMBL/GenBank/DDBJ databases">
        <title>Streptomyces albireticuli Genome sequencing and assembly.</title>
        <authorList>
            <person name="Wang Y."/>
            <person name="Du B."/>
            <person name="Ding Y."/>
            <person name="Liu H."/>
            <person name="Hou Q."/>
            <person name="Liu K."/>
            <person name="Yao L."/>
            <person name="Wang C."/>
        </authorList>
    </citation>
    <scope>NUCLEOTIDE SEQUENCE [LARGE SCALE GENOMIC DNA]</scope>
    <source>
        <strain evidence="2 3">MDJK11</strain>
    </source>
</reference>
<proteinExistence type="predicted"/>
<dbReference type="AlphaFoldDB" id="A0A1Z2L7H3"/>
<gene>
    <name evidence="2" type="ORF">SMD11_4633</name>
</gene>
<feature type="transmembrane region" description="Helical" evidence="1">
    <location>
        <begin position="144"/>
        <end position="162"/>
    </location>
</feature>
<name>A0A1Z2L7H3_9ACTN</name>
<feature type="transmembrane region" description="Helical" evidence="1">
    <location>
        <begin position="209"/>
        <end position="228"/>
    </location>
</feature>
<dbReference type="OrthoDB" id="4332110at2"/>
<dbReference type="Proteomes" id="UP000195755">
    <property type="component" value="Chromosome"/>
</dbReference>
<keyword evidence="1" id="KW-0812">Transmembrane</keyword>
<evidence type="ECO:0000313" key="2">
    <source>
        <dbReference type="EMBL" id="ARZ70230.1"/>
    </source>
</evidence>
<evidence type="ECO:0000313" key="3">
    <source>
        <dbReference type="Proteomes" id="UP000195755"/>
    </source>
</evidence>
<sequence>MSTARPRRRKRPPAIPAALLGAALALIAAFVLFVTVPDKRADGRAFATASACLQADPSTECRRPDAATVRDTATVGEGRSAHHWLTVTEKDGPSHRLDMIGTPKVFGAVRAGDPVTITSWRSKVRFVEFKGVRQYTADQPKDGYRLPLSCGLALLALSGTLLRLTFRWTRRPATAPAFGYRELILPAVAGTWLTAAAFMAPLVTDSAQTGLLLAAAGGGGPVLVVMLWRARVRRRPSRRARAAAEPLAQ</sequence>
<organism evidence="2 3">
    <name type="scientific">Streptomyces albireticuli</name>
    <dbReference type="NCBI Taxonomy" id="1940"/>
    <lineage>
        <taxon>Bacteria</taxon>
        <taxon>Bacillati</taxon>
        <taxon>Actinomycetota</taxon>
        <taxon>Actinomycetes</taxon>
        <taxon>Kitasatosporales</taxon>
        <taxon>Streptomycetaceae</taxon>
        <taxon>Streptomyces</taxon>
    </lineage>
</organism>
<accession>A0A1Z2L7H3</accession>
<keyword evidence="1" id="KW-0472">Membrane</keyword>
<feature type="transmembrane region" description="Helical" evidence="1">
    <location>
        <begin position="183"/>
        <end position="203"/>
    </location>
</feature>
<dbReference type="EMBL" id="CP021744">
    <property type="protein sequence ID" value="ARZ70230.1"/>
    <property type="molecule type" value="Genomic_DNA"/>
</dbReference>
<protein>
    <submittedName>
        <fullName evidence="2">Uncharacterized protein</fullName>
    </submittedName>
</protein>
<dbReference type="KEGG" id="salj:SMD11_4633"/>
<keyword evidence="1" id="KW-1133">Transmembrane helix</keyword>
<evidence type="ECO:0000256" key="1">
    <source>
        <dbReference type="SAM" id="Phobius"/>
    </source>
</evidence>